<gene>
    <name evidence="1" type="ORF">UFOVP240_130</name>
</gene>
<reference evidence="1" key="1">
    <citation type="submission" date="2020-05" db="EMBL/GenBank/DDBJ databases">
        <authorList>
            <person name="Chiriac C."/>
            <person name="Salcher M."/>
            <person name="Ghai R."/>
            <person name="Kavagutti S V."/>
        </authorList>
    </citation>
    <scope>NUCLEOTIDE SEQUENCE</scope>
</reference>
<protein>
    <submittedName>
        <fullName evidence="1">Uncharacterized protein</fullName>
    </submittedName>
</protein>
<organism evidence="1">
    <name type="scientific">uncultured Caudovirales phage</name>
    <dbReference type="NCBI Taxonomy" id="2100421"/>
    <lineage>
        <taxon>Viruses</taxon>
        <taxon>Duplodnaviria</taxon>
        <taxon>Heunggongvirae</taxon>
        <taxon>Uroviricota</taxon>
        <taxon>Caudoviricetes</taxon>
        <taxon>Peduoviridae</taxon>
        <taxon>Maltschvirus</taxon>
        <taxon>Maltschvirus maltsch</taxon>
    </lineage>
</organism>
<dbReference type="EMBL" id="LR798293">
    <property type="protein sequence ID" value="CAB5221306.1"/>
    <property type="molecule type" value="Genomic_DNA"/>
</dbReference>
<name>A0A6J7WTL8_9CAUD</name>
<sequence>MDAIKLTSEPYSGIIYAYGKVEFVPDEENSTLKLKFDYEILDYASKQFDVSIFENYIGDILTDLIHEGIAENSISYTGGVDENRTEDSEQSSI</sequence>
<proteinExistence type="predicted"/>
<accession>A0A6J7WTL8</accession>
<evidence type="ECO:0000313" key="1">
    <source>
        <dbReference type="EMBL" id="CAB5221306.1"/>
    </source>
</evidence>